<feature type="region of interest" description="Disordered" evidence="1">
    <location>
        <begin position="77"/>
        <end position="101"/>
    </location>
</feature>
<protein>
    <submittedName>
        <fullName evidence="2">Uncharacterized protein</fullName>
    </submittedName>
</protein>
<accession>A0A5R9G7P9</accession>
<reference evidence="2 3" key="1">
    <citation type="submission" date="2019-05" db="EMBL/GenBank/DDBJ databases">
        <authorList>
            <person name="Narsing Rao M.P."/>
            <person name="Li W.J."/>
        </authorList>
    </citation>
    <scope>NUCLEOTIDE SEQUENCE [LARGE SCALE GENOMIC DNA]</scope>
    <source>
        <strain evidence="2 3">SYSU_K30003</strain>
    </source>
</reference>
<dbReference type="RefSeq" id="WP_138197176.1">
    <property type="nucleotide sequence ID" value="NZ_VCIW01000021.1"/>
</dbReference>
<gene>
    <name evidence="2" type="ORF">FE782_25425</name>
</gene>
<keyword evidence="3" id="KW-1185">Reference proteome</keyword>
<evidence type="ECO:0000256" key="1">
    <source>
        <dbReference type="SAM" id="MobiDB-lite"/>
    </source>
</evidence>
<dbReference type="Proteomes" id="UP000309676">
    <property type="component" value="Unassembled WGS sequence"/>
</dbReference>
<organism evidence="2 3">
    <name type="scientific">Paenibacillus antri</name>
    <dbReference type="NCBI Taxonomy" id="2582848"/>
    <lineage>
        <taxon>Bacteria</taxon>
        <taxon>Bacillati</taxon>
        <taxon>Bacillota</taxon>
        <taxon>Bacilli</taxon>
        <taxon>Bacillales</taxon>
        <taxon>Paenibacillaceae</taxon>
        <taxon>Paenibacillus</taxon>
    </lineage>
</organism>
<dbReference type="EMBL" id="VCIW01000021">
    <property type="protein sequence ID" value="TLS49458.1"/>
    <property type="molecule type" value="Genomic_DNA"/>
</dbReference>
<evidence type="ECO:0000313" key="2">
    <source>
        <dbReference type="EMBL" id="TLS49458.1"/>
    </source>
</evidence>
<dbReference type="OrthoDB" id="2679121at2"/>
<dbReference type="AlphaFoldDB" id="A0A5R9G7P9"/>
<name>A0A5R9G7P9_9BACL</name>
<evidence type="ECO:0000313" key="3">
    <source>
        <dbReference type="Proteomes" id="UP000309676"/>
    </source>
</evidence>
<sequence>MANQKHMHPMSGDRVETNAVYKSQYGYEIELRAGETFPMDPQLGSVEYEMAALSYPEGPDDVHGDRTAAAQAHVPVSAANEEKAERKQVQALQHRLHRGNR</sequence>
<comment type="caution">
    <text evidence="2">The sequence shown here is derived from an EMBL/GenBank/DDBJ whole genome shotgun (WGS) entry which is preliminary data.</text>
</comment>
<proteinExistence type="predicted"/>